<dbReference type="Gene3D" id="3.50.30.30">
    <property type="match status" value="1"/>
</dbReference>
<name>A0ABX2ZKP1_9BACI</name>
<comment type="caution">
    <text evidence="13">The sequence shown here is derived from an EMBL/GenBank/DDBJ whole genome shotgun (WGS) entry which is preliminary data.</text>
</comment>
<dbReference type="InterPro" id="IPR003137">
    <property type="entry name" value="PA_domain"/>
</dbReference>
<evidence type="ECO:0000259" key="11">
    <source>
        <dbReference type="Pfam" id="PF02225"/>
    </source>
</evidence>
<organism evidence="13 14">
    <name type="scientific">Gottfriedia luciferensis</name>
    <dbReference type="NCBI Taxonomy" id="178774"/>
    <lineage>
        <taxon>Bacteria</taxon>
        <taxon>Bacillati</taxon>
        <taxon>Bacillota</taxon>
        <taxon>Bacilli</taxon>
        <taxon>Bacillales</taxon>
        <taxon>Bacillaceae</taxon>
        <taxon>Gottfriedia</taxon>
    </lineage>
</organism>
<evidence type="ECO:0000256" key="4">
    <source>
        <dbReference type="ARBA" id="ARBA00022670"/>
    </source>
</evidence>
<feature type="active site" description="Charge relay system" evidence="8">
    <location>
        <position position="607"/>
    </location>
</feature>
<feature type="domain" description="PA" evidence="11">
    <location>
        <begin position="454"/>
        <end position="526"/>
    </location>
</feature>
<evidence type="ECO:0000256" key="2">
    <source>
        <dbReference type="ARBA" id="ARBA00022512"/>
    </source>
</evidence>
<keyword evidence="7 8" id="KW-0720">Serine protease</keyword>
<keyword evidence="3" id="KW-0964">Secreted</keyword>
<proteinExistence type="inferred from homology"/>
<gene>
    <name evidence="13" type="ORF">BED47_13105</name>
</gene>
<dbReference type="InterPro" id="IPR037045">
    <property type="entry name" value="S8pro/Inhibitor_I9_sf"/>
</dbReference>
<evidence type="ECO:0000256" key="5">
    <source>
        <dbReference type="ARBA" id="ARBA00022729"/>
    </source>
</evidence>
<dbReference type="InterPro" id="IPR046450">
    <property type="entry name" value="PA_dom_sf"/>
</dbReference>
<keyword evidence="14" id="KW-1185">Reference proteome</keyword>
<dbReference type="PANTHER" id="PTHR43806:SF65">
    <property type="entry name" value="SERINE PROTEASE APRX"/>
    <property type="match status" value="1"/>
</dbReference>
<dbReference type="InterPro" id="IPR036439">
    <property type="entry name" value="Dockerin_dom_sf"/>
</dbReference>
<dbReference type="InterPro" id="IPR010259">
    <property type="entry name" value="S8pro/Inhibitor_I9"/>
</dbReference>
<dbReference type="CDD" id="cd14254">
    <property type="entry name" value="Dockerin_II"/>
    <property type="match status" value="1"/>
</dbReference>
<dbReference type="PANTHER" id="PTHR43806">
    <property type="entry name" value="PEPTIDASE S8"/>
    <property type="match status" value="1"/>
</dbReference>
<keyword evidence="4 8" id="KW-0645">Protease</keyword>
<dbReference type="InterPro" id="IPR034213">
    <property type="entry name" value="S8_Vpr-like"/>
</dbReference>
<reference evidence="13 14" key="1">
    <citation type="submission" date="2016-07" db="EMBL/GenBank/DDBJ databases">
        <authorList>
            <person name="Townsley L."/>
            <person name="Shank E.A."/>
        </authorList>
    </citation>
    <scope>NUCLEOTIDE SEQUENCE [LARGE SCALE GENOMIC DNA]</scope>
    <source>
        <strain evidence="13 14">CH01</strain>
    </source>
</reference>
<dbReference type="InterPro" id="IPR023828">
    <property type="entry name" value="Peptidase_S8_Ser-AS"/>
</dbReference>
<dbReference type="InterPro" id="IPR022398">
    <property type="entry name" value="Peptidase_S8_His-AS"/>
</dbReference>
<keyword evidence="6 8" id="KW-0378">Hydrolase</keyword>
<accession>A0ABX2ZKP1</accession>
<dbReference type="SUPFAM" id="SSF52743">
    <property type="entry name" value="Subtilisin-like"/>
    <property type="match status" value="1"/>
</dbReference>
<dbReference type="Pfam" id="PF05922">
    <property type="entry name" value="Inhibitor_I9"/>
    <property type="match status" value="1"/>
</dbReference>
<dbReference type="Pfam" id="PF00082">
    <property type="entry name" value="Peptidase_S8"/>
    <property type="match status" value="1"/>
</dbReference>
<dbReference type="PROSITE" id="PS51892">
    <property type="entry name" value="SUBTILASE"/>
    <property type="match status" value="1"/>
</dbReference>
<dbReference type="PROSITE" id="PS00138">
    <property type="entry name" value="SUBTILASE_SER"/>
    <property type="match status" value="1"/>
</dbReference>
<dbReference type="InterPro" id="IPR015500">
    <property type="entry name" value="Peptidase_S8_subtilisin-rel"/>
</dbReference>
<comment type="similarity">
    <text evidence="1 8 9">Belongs to the peptidase S8 family.</text>
</comment>
<dbReference type="PROSITE" id="PS00136">
    <property type="entry name" value="SUBTILASE_ASP"/>
    <property type="match status" value="1"/>
</dbReference>
<dbReference type="SUPFAM" id="SSF63446">
    <property type="entry name" value="Type I dockerin domain"/>
    <property type="match status" value="1"/>
</dbReference>
<evidence type="ECO:0000256" key="1">
    <source>
        <dbReference type="ARBA" id="ARBA00011073"/>
    </source>
</evidence>
<keyword evidence="2" id="KW-0134">Cell wall</keyword>
<dbReference type="Gene3D" id="3.30.70.80">
    <property type="entry name" value="Peptidase S8 propeptide/proteinase inhibitor I9"/>
    <property type="match status" value="1"/>
</dbReference>
<dbReference type="PRINTS" id="PR00723">
    <property type="entry name" value="SUBTILISIN"/>
</dbReference>
<evidence type="ECO:0000256" key="3">
    <source>
        <dbReference type="ARBA" id="ARBA00022525"/>
    </source>
</evidence>
<keyword evidence="5" id="KW-0732">Signal</keyword>
<feature type="domain" description="Peptidase S8/S53" evidence="10">
    <location>
        <begin position="219"/>
        <end position="655"/>
    </location>
</feature>
<dbReference type="RefSeq" id="WP_069035141.1">
    <property type="nucleotide sequence ID" value="NZ_MDKC01000035.1"/>
</dbReference>
<feature type="active site" description="Charge relay system" evidence="8">
    <location>
        <position position="281"/>
    </location>
</feature>
<dbReference type="InterPro" id="IPR000209">
    <property type="entry name" value="Peptidase_S8/S53_dom"/>
</dbReference>
<dbReference type="InterPro" id="IPR050131">
    <property type="entry name" value="Peptidase_S8_subtilisin-like"/>
</dbReference>
<sequence>MRKSKKSKTNHLTTIGLSTCLLFGTFAPITDHFNANAETISSSEAILATLTSEQRVALQTLNSNEFKTGLHLSSDVDLNSSKEVSVIVEFNVLPAKTEQLTAAAKGKNISLDTAKAKVEKSHIQFKKDLQEKIGKDTKSNRTIYQIKHTYKHSLNGVSLTLPANQIKKLLKFNDVKAIFSDSQVRVNPPKLIDETKDKTNVDSIPFLKVDQLHKEGITGKGIKIGVIDTGIDFNHPDLKDAYKGGYDFVDNDNNPMETTYDDWKKSGKPEFYNGNAYYTEHGTHVSGTIAGQAKNDSDFKVTGIAPDADLYVYRVLGPYGSGANSSVIAGIDKSVEDGMDVINLSLGSDYNDPLDPTSLAIDNAVLSGVTAVVAAGNSGEYGISTLGSPGAAALALTVGASSASTKVTTFKSSFKVGKRKINGTLQLMTKKWTDDFSNLSGKSFDIVNVGEGGPNDYSGKDVKGKIAFVIRGTYALIDKMKYAKPNGATGIIIYNNNSNEGQIPYFLGESNDNIPVFSLDNNTGSAVRDLLPTGPLTVSLGALGESEIPGDVLADFSSKGPSGTLYDIKPEITAPGVNVLSTVPSYINNKNDKNDYSSAYERMSGTSMATPHVAGIAALLLQANPSYKPADIKTVLMNTADPLNGKNSVFEIGAGRVDPYEAIHSDTEISVLDETPYIENGQEHMIQEQTGGLSYGFIPMNNETSFNESKKLVISNSSKKMKKYVISVEYNVGAQGSLDAEKNGVNVKLSEDSFKVKSGTQKELSVLLTVPKTAEKGTYEGYIRIENEKNPEENYQIPFGARVVEEGFKYFATHSPSISNNRVIAQYSIKDTDLDFNLNSPMKTIDFVLVDPKTDKDLGLITSINTTGAAVDYDYYLQDGFAGRYFPFTGNAKKPIGFTSISAPDGVYKIKAIGTNQAGKQFVKTDKVYIDNNGATLSLDQTNAIPKGDLPFVELAPDQKTVTLSGTVIDNEVSEMQKNGMNITQSTNKVYYGSNGPALSISVDENGKFSKEISVTGSSSATMLQFVGADRAGNSSVAPKVIYYVKAGSQYIYAKPNKESITMGDKVTYTLFSHGLKNAKEMSFSINYLNKYFDSVEIEKNKTLPDGSDLTTTTSGTTSLTSNITLKMPNDGISGDVPLIDLVFDTKADEYVNVLSQLFNIYGGAYKDFSGATVRPLMQTGLLPIFAPYSKVQAQLGAQGLYKEDGTYNYSTDYTTVGASVKVQDSKGNLYIGEIQKNGQIFINNLPSNELLYTVIVDVPGHFTTYTPLEVGRKAGNISNGESIYYYTAKSKAGDINKDNVVDLNDAILLEANWNKNNRNTDINFDGITDAKDFKLLETNYLKENDYVLDTPSPVQELNGQTIQTIKAKLGIN</sequence>
<evidence type="ECO:0000256" key="6">
    <source>
        <dbReference type="ARBA" id="ARBA00022801"/>
    </source>
</evidence>
<dbReference type="PROSITE" id="PS00137">
    <property type="entry name" value="SUBTILASE_HIS"/>
    <property type="match status" value="1"/>
</dbReference>
<dbReference type="Gene3D" id="2.60.40.4130">
    <property type="match status" value="1"/>
</dbReference>
<evidence type="ECO:0000313" key="14">
    <source>
        <dbReference type="Proteomes" id="UP000094580"/>
    </source>
</evidence>
<dbReference type="Gene3D" id="3.40.50.200">
    <property type="entry name" value="Peptidase S8/S53 domain"/>
    <property type="match status" value="1"/>
</dbReference>
<dbReference type="CDD" id="cd02133">
    <property type="entry name" value="PA_C5a_like"/>
    <property type="match status" value="1"/>
</dbReference>
<feature type="domain" description="Inhibitor I9" evidence="12">
    <location>
        <begin position="114"/>
        <end position="186"/>
    </location>
</feature>
<evidence type="ECO:0000256" key="9">
    <source>
        <dbReference type="RuleBase" id="RU003355"/>
    </source>
</evidence>
<evidence type="ECO:0000256" key="7">
    <source>
        <dbReference type="ARBA" id="ARBA00022825"/>
    </source>
</evidence>
<dbReference type="InterPro" id="IPR036852">
    <property type="entry name" value="Peptidase_S8/S53_dom_sf"/>
</dbReference>
<dbReference type="Pfam" id="PF02225">
    <property type="entry name" value="PA"/>
    <property type="match status" value="1"/>
</dbReference>
<protein>
    <submittedName>
        <fullName evidence="13">Uncharacterized protein</fullName>
    </submittedName>
</protein>
<dbReference type="SUPFAM" id="SSF52025">
    <property type="entry name" value="PA domain"/>
    <property type="match status" value="1"/>
</dbReference>
<feature type="active site" description="Charge relay system" evidence="8">
    <location>
        <position position="228"/>
    </location>
</feature>
<evidence type="ECO:0000259" key="10">
    <source>
        <dbReference type="Pfam" id="PF00082"/>
    </source>
</evidence>
<evidence type="ECO:0000259" key="12">
    <source>
        <dbReference type="Pfam" id="PF05922"/>
    </source>
</evidence>
<dbReference type="InterPro" id="IPR023827">
    <property type="entry name" value="Peptidase_S8_Asp-AS"/>
</dbReference>
<evidence type="ECO:0000256" key="8">
    <source>
        <dbReference type="PROSITE-ProRule" id="PRU01240"/>
    </source>
</evidence>
<dbReference type="EMBL" id="MDKC01000035">
    <property type="protein sequence ID" value="ODG90261.1"/>
    <property type="molecule type" value="Genomic_DNA"/>
</dbReference>
<evidence type="ECO:0000313" key="13">
    <source>
        <dbReference type="EMBL" id="ODG90261.1"/>
    </source>
</evidence>
<dbReference type="CDD" id="cd07474">
    <property type="entry name" value="Peptidases_S8_subtilisin_Vpr-like"/>
    <property type="match status" value="1"/>
</dbReference>
<dbReference type="Proteomes" id="UP000094580">
    <property type="component" value="Unassembled WGS sequence"/>
</dbReference>